<keyword evidence="3" id="KW-1185">Reference proteome</keyword>
<sequence length="82" mass="9049">MSERRQHFVRDYDWIRRALMYEPRGHDLMSGAVLYPPLSADADLALLFVETTGCLPMCGHGTIGTVTIALEHGLVSPAPRAP</sequence>
<evidence type="ECO:0000313" key="3">
    <source>
        <dbReference type="Proteomes" id="UP001174909"/>
    </source>
</evidence>
<evidence type="ECO:0000256" key="1">
    <source>
        <dbReference type="ARBA" id="ARBA00007529"/>
    </source>
</evidence>
<dbReference type="PANTHER" id="PTHR33442">
    <property type="entry name" value="TRANS-3-HYDROXY-L-PROLINE DEHYDRATASE"/>
    <property type="match status" value="1"/>
</dbReference>
<dbReference type="EMBL" id="CASHTH010000127">
    <property type="protein sequence ID" value="CAI7991787.1"/>
    <property type="molecule type" value="Genomic_DNA"/>
</dbReference>
<dbReference type="Proteomes" id="UP001174909">
    <property type="component" value="Unassembled WGS sequence"/>
</dbReference>
<accession>A0AA35QTR9</accession>
<organism evidence="2 3">
    <name type="scientific">Geodia barretti</name>
    <name type="common">Barrett's horny sponge</name>
    <dbReference type="NCBI Taxonomy" id="519541"/>
    <lineage>
        <taxon>Eukaryota</taxon>
        <taxon>Metazoa</taxon>
        <taxon>Porifera</taxon>
        <taxon>Demospongiae</taxon>
        <taxon>Heteroscleromorpha</taxon>
        <taxon>Tetractinellida</taxon>
        <taxon>Astrophorina</taxon>
        <taxon>Geodiidae</taxon>
        <taxon>Geodia</taxon>
    </lineage>
</organism>
<gene>
    <name evidence="2" type="ORF">GBAR_LOCUS827</name>
</gene>
<comment type="similarity">
    <text evidence="1">Belongs to the proline racemase family.</text>
</comment>
<dbReference type="Pfam" id="PF05544">
    <property type="entry name" value="Pro_racemase"/>
    <property type="match status" value="1"/>
</dbReference>
<protein>
    <submittedName>
        <fullName evidence="2">4-hydroxyproline 2-epimerase</fullName>
    </submittedName>
</protein>
<reference evidence="2" key="1">
    <citation type="submission" date="2023-03" db="EMBL/GenBank/DDBJ databases">
        <authorList>
            <person name="Steffen K."/>
            <person name="Cardenas P."/>
        </authorList>
    </citation>
    <scope>NUCLEOTIDE SEQUENCE</scope>
</reference>
<comment type="caution">
    <text evidence="2">The sequence shown here is derived from an EMBL/GenBank/DDBJ whole genome shotgun (WGS) entry which is preliminary data.</text>
</comment>
<dbReference type="AlphaFoldDB" id="A0AA35QTR9"/>
<dbReference type="SUPFAM" id="SSF54506">
    <property type="entry name" value="Diaminopimelate epimerase-like"/>
    <property type="match status" value="1"/>
</dbReference>
<proteinExistence type="inferred from homology"/>
<dbReference type="InterPro" id="IPR008794">
    <property type="entry name" value="Pro_racemase_fam"/>
</dbReference>
<dbReference type="GO" id="GO:0047580">
    <property type="term" value="F:4-hydroxyproline epimerase activity"/>
    <property type="evidence" value="ECO:0007669"/>
    <property type="project" value="TreeGrafter"/>
</dbReference>
<dbReference type="Gene3D" id="3.10.310.10">
    <property type="entry name" value="Diaminopimelate Epimerase, Chain A, domain 1"/>
    <property type="match status" value="1"/>
</dbReference>
<name>A0AA35QTR9_GEOBA</name>
<evidence type="ECO:0000313" key="2">
    <source>
        <dbReference type="EMBL" id="CAI7991787.1"/>
    </source>
</evidence>
<dbReference type="PANTHER" id="PTHR33442:SF5">
    <property type="entry name" value="BIFUNCTIONAL TRANS-3-HYDROXY-L-PROLINE DEHYDRATASE_2-EPIMERASE"/>
    <property type="match status" value="1"/>
</dbReference>